<dbReference type="GO" id="GO:0030288">
    <property type="term" value="C:outer membrane-bounded periplasmic space"/>
    <property type="evidence" value="ECO:0007669"/>
    <property type="project" value="InterPro"/>
</dbReference>
<dbReference type="Gene3D" id="3.40.190.170">
    <property type="entry name" value="Bacterial extracellular solute-binding protein, family 7"/>
    <property type="match status" value="1"/>
</dbReference>
<evidence type="ECO:0000256" key="4">
    <source>
        <dbReference type="SAM" id="SignalP"/>
    </source>
</evidence>
<dbReference type="InterPro" id="IPR018389">
    <property type="entry name" value="DctP_fam"/>
</dbReference>
<evidence type="ECO:0000256" key="2">
    <source>
        <dbReference type="ARBA" id="ARBA00022729"/>
    </source>
</evidence>
<evidence type="ECO:0000256" key="1">
    <source>
        <dbReference type="ARBA" id="ARBA00004418"/>
    </source>
</evidence>
<dbReference type="Pfam" id="PF03480">
    <property type="entry name" value="DctP"/>
    <property type="match status" value="1"/>
</dbReference>
<dbReference type="EMBL" id="FZON01000022">
    <property type="protein sequence ID" value="SNS60435.1"/>
    <property type="molecule type" value="Genomic_DNA"/>
</dbReference>
<dbReference type="PANTHER" id="PTHR33376">
    <property type="match status" value="1"/>
</dbReference>
<dbReference type="NCBIfam" id="NF037995">
    <property type="entry name" value="TRAP_S1"/>
    <property type="match status" value="1"/>
</dbReference>
<gene>
    <name evidence="5" type="ORF">SAMN04488078_102240</name>
</gene>
<feature type="signal peptide" evidence="4">
    <location>
        <begin position="1"/>
        <end position="27"/>
    </location>
</feature>
<keyword evidence="2 4" id="KW-0732">Signal</keyword>
<keyword evidence="3" id="KW-0574">Periplasm</keyword>
<dbReference type="GO" id="GO:0055085">
    <property type="term" value="P:transmembrane transport"/>
    <property type="evidence" value="ECO:0007669"/>
    <property type="project" value="InterPro"/>
</dbReference>
<evidence type="ECO:0000313" key="6">
    <source>
        <dbReference type="Proteomes" id="UP000198440"/>
    </source>
</evidence>
<reference evidence="5 6" key="1">
    <citation type="submission" date="2017-06" db="EMBL/GenBank/DDBJ databases">
        <authorList>
            <person name="Kim H.J."/>
            <person name="Triplett B.A."/>
        </authorList>
    </citation>
    <scope>NUCLEOTIDE SEQUENCE [LARGE SCALE GENOMIC DNA]</scope>
    <source>
        <strain evidence="5 6">DSM 11445</strain>
    </source>
</reference>
<name>A0A239FUF9_9RHOB</name>
<evidence type="ECO:0000256" key="3">
    <source>
        <dbReference type="ARBA" id="ARBA00022764"/>
    </source>
</evidence>
<dbReference type="CDD" id="cd13669">
    <property type="entry name" value="PBP2_TRAP_TM0322_like"/>
    <property type="match status" value="1"/>
</dbReference>
<keyword evidence="5" id="KW-0675">Receptor</keyword>
<protein>
    <submittedName>
        <fullName evidence="5">Tripartite ATP-independent transporter solute receptor, DctP family</fullName>
    </submittedName>
</protein>
<evidence type="ECO:0000313" key="5">
    <source>
        <dbReference type="EMBL" id="SNS60435.1"/>
    </source>
</evidence>
<dbReference type="NCBIfam" id="TIGR00787">
    <property type="entry name" value="dctP"/>
    <property type="match status" value="1"/>
</dbReference>
<organism evidence="5 6">
    <name type="scientific">Antarctobacter heliothermus</name>
    <dbReference type="NCBI Taxonomy" id="74033"/>
    <lineage>
        <taxon>Bacteria</taxon>
        <taxon>Pseudomonadati</taxon>
        <taxon>Pseudomonadota</taxon>
        <taxon>Alphaproteobacteria</taxon>
        <taxon>Rhodobacterales</taxon>
        <taxon>Roseobacteraceae</taxon>
        <taxon>Antarctobacter</taxon>
    </lineage>
</organism>
<sequence>MMTFRTGPCGRLIAAALLALTPLTAQAADFTFRLAHVTSDKEPIQQAMERFASAVATRTDGAVDIPIFPNAQLGSNPEVFEQIRAGAPVISISDPGYLSDFVADFGVLGGPYLMDDPRDFAKIVESDLYADLKNRLREEAGIELLSLNWLFGSRHMLADKAISSPADTKGMTFRTPPNIMWVETFDAMGARPTQVAWGEVYSALSSGVVDGAEAPLPSIYGAKLHETKKTISLTGHFKGFTGLMMNAELYASLPEDVQQALSEEALSAGVYMTDLMLNSQEEWIAKLESEGVTFNRDVDIPAFQEATAGVYTKFPDWSDGLYDRVRAILDN</sequence>
<dbReference type="PANTHER" id="PTHR33376:SF3">
    <property type="entry name" value="C4-DICARBOXYLATE-BINDING PROTEIN"/>
    <property type="match status" value="1"/>
</dbReference>
<dbReference type="InterPro" id="IPR004682">
    <property type="entry name" value="TRAP_DctP"/>
</dbReference>
<comment type="subcellular location">
    <subcellularLocation>
        <location evidence="1">Periplasm</location>
    </subcellularLocation>
</comment>
<dbReference type="InterPro" id="IPR038404">
    <property type="entry name" value="TRAP_DctP_sf"/>
</dbReference>
<proteinExistence type="predicted"/>
<dbReference type="Proteomes" id="UP000198440">
    <property type="component" value="Unassembled WGS sequence"/>
</dbReference>
<accession>A0A239FUF9</accession>
<feature type="chain" id="PRO_5012172915" evidence="4">
    <location>
        <begin position="28"/>
        <end position="331"/>
    </location>
</feature>
<dbReference type="AlphaFoldDB" id="A0A239FUF9"/>
<dbReference type="RefSeq" id="WP_245823242.1">
    <property type="nucleotide sequence ID" value="NZ_FZON01000022.1"/>
</dbReference>